<accession>A0A2N3V1U5</accession>
<dbReference type="GO" id="GO:0045151">
    <property type="term" value="P:acetoin biosynthetic process"/>
    <property type="evidence" value="ECO:0007669"/>
    <property type="project" value="InterPro"/>
</dbReference>
<proteinExistence type="predicted"/>
<dbReference type="AlphaFoldDB" id="A0A2N3V1U5"/>
<organism evidence="1 2">
    <name type="scientific">Pontibacter ramchanderi</name>
    <dbReference type="NCBI Taxonomy" id="1179743"/>
    <lineage>
        <taxon>Bacteria</taxon>
        <taxon>Pseudomonadati</taxon>
        <taxon>Bacteroidota</taxon>
        <taxon>Cytophagia</taxon>
        <taxon>Cytophagales</taxon>
        <taxon>Hymenobacteraceae</taxon>
        <taxon>Pontibacter</taxon>
    </lineage>
</organism>
<dbReference type="PROSITE" id="PS51257">
    <property type="entry name" value="PROKAR_LIPOPROTEIN"/>
    <property type="match status" value="1"/>
</dbReference>
<evidence type="ECO:0000313" key="1">
    <source>
        <dbReference type="EMBL" id="PKV75598.1"/>
    </source>
</evidence>
<dbReference type="RefSeq" id="WP_218972539.1">
    <property type="nucleotide sequence ID" value="NZ_PJMU01000001.1"/>
</dbReference>
<dbReference type="InterPro" id="IPR005128">
    <property type="entry name" value="Acetolactate_a_deCO2ase"/>
</dbReference>
<dbReference type="UniPathway" id="UPA00626">
    <property type="reaction ID" value="UER00678"/>
</dbReference>
<sequence length="249" mass="27493">MNIREKNAIACTILGIGICALTSCGSPEQAQEDTIRNHDVQVVGAMRNVMWNGELAGTIDLDTLSAKKNLIGLGPVEYLAGELLIVDGKSFKAVVTSDSTMRVEETFAAKAPFFVYARVSEWQERAVPDSIQTLQQLELYLDGETKNNKRPFPFKLSGEIEQATIHIVNLPAGSTVSNPDEAHQGQVDYELGPEEVEVAGFFSTEHKAVFTHHDTFLHLHLITKDRSKMGHLDKVVFKPGSLTLYLPKE</sequence>
<name>A0A2N3V1U5_9BACT</name>
<reference evidence="1 2" key="1">
    <citation type="submission" date="2017-12" db="EMBL/GenBank/DDBJ databases">
        <title>Genomic Encyclopedia of Type Strains, Phase III (KMG-III): the genomes of soil and plant-associated and newly described type strains.</title>
        <authorList>
            <person name="Whitman W."/>
        </authorList>
    </citation>
    <scope>NUCLEOTIDE SEQUENCE [LARGE SCALE GENOMIC DNA]</scope>
    <source>
        <strain evidence="1 2">LP43</strain>
    </source>
</reference>
<evidence type="ECO:0000313" key="2">
    <source>
        <dbReference type="Proteomes" id="UP000233782"/>
    </source>
</evidence>
<comment type="caution">
    <text evidence="1">The sequence shown here is derived from an EMBL/GenBank/DDBJ whole genome shotgun (WGS) entry which is preliminary data.</text>
</comment>
<dbReference type="SUPFAM" id="SSF117856">
    <property type="entry name" value="AF0104/ALDC/Ptd012-like"/>
    <property type="match status" value="1"/>
</dbReference>
<keyword evidence="2" id="KW-1185">Reference proteome</keyword>
<dbReference type="EMBL" id="PJMU01000001">
    <property type="protein sequence ID" value="PKV75598.1"/>
    <property type="molecule type" value="Genomic_DNA"/>
</dbReference>
<dbReference type="Gene3D" id="3.30.1330.80">
    <property type="entry name" value="Hypothetical protein, similar to alpha- acetolactate decarboxylase, domain 2"/>
    <property type="match status" value="1"/>
</dbReference>
<gene>
    <name evidence="1" type="ORF">BD749_0543</name>
</gene>
<dbReference type="Proteomes" id="UP000233782">
    <property type="component" value="Unassembled WGS sequence"/>
</dbReference>
<protein>
    <submittedName>
        <fullName evidence="1">Acetolactate decarboxylase</fullName>
    </submittedName>
</protein>
<dbReference type="Pfam" id="PF03306">
    <property type="entry name" value="AAL_decarboxy"/>
    <property type="match status" value="1"/>
</dbReference>
<dbReference type="GO" id="GO:0047605">
    <property type="term" value="F:acetolactate decarboxylase activity"/>
    <property type="evidence" value="ECO:0007669"/>
    <property type="project" value="InterPro"/>
</dbReference>